<gene>
    <name evidence="2" type="ORF">ACFFGE_05215</name>
</gene>
<sequence length="206" mass="22790">MKGSTRRFQSVSELEAGAYRRFQLVACGACGFIGRLHDATATGMPPELAKRKFQQMGWSIGQKASQDHCPRCVEGRAKSNPKPVPQEPMMVEPPRQPTLDDRRRIREALFAHYDEESGRYSKAHSDRSVAAALKVPFAWVSQVREALGFGPDRNEAADAWHGEIKAIREAIKVAQDEVLADAAGRFDALDKRLSALERSGVKETAA</sequence>
<keyword evidence="3" id="KW-1185">Reference proteome</keyword>
<name>A0ABV6R3W2_9CAUL</name>
<reference evidence="2 3" key="1">
    <citation type="submission" date="2024-09" db="EMBL/GenBank/DDBJ databases">
        <authorList>
            <person name="Sun Q."/>
            <person name="Mori K."/>
        </authorList>
    </citation>
    <scope>NUCLEOTIDE SEQUENCE [LARGE SCALE GENOMIC DNA]</scope>
    <source>
        <strain evidence="2 3">NCAIM B.02621</strain>
    </source>
</reference>
<dbReference type="EMBL" id="JBHLSW010000003">
    <property type="protein sequence ID" value="MFC0633278.1"/>
    <property type="molecule type" value="Genomic_DNA"/>
</dbReference>
<evidence type="ECO:0000256" key="1">
    <source>
        <dbReference type="SAM" id="MobiDB-lite"/>
    </source>
</evidence>
<dbReference type="RefSeq" id="WP_376834981.1">
    <property type="nucleotide sequence ID" value="NZ_JBHLSW010000003.1"/>
</dbReference>
<accession>A0ABV6R3W2</accession>
<evidence type="ECO:0000313" key="2">
    <source>
        <dbReference type="EMBL" id="MFC0633278.1"/>
    </source>
</evidence>
<evidence type="ECO:0000313" key="3">
    <source>
        <dbReference type="Proteomes" id="UP001589906"/>
    </source>
</evidence>
<protein>
    <submittedName>
        <fullName evidence="2">Uncharacterized protein</fullName>
    </submittedName>
</protein>
<proteinExistence type="predicted"/>
<feature type="region of interest" description="Disordered" evidence="1">
    <location>
        <begin position="73"/>
        <end position="98"/>
    </location>
</feature>
<organism evidence="2 3">
    <name type="scientific">Brevundimonas balnearis</name>
    <dbReference type="NCBI Taxonomy" id="1572858"/>
    <lineage>
        <taxon>Bacteria</taxon>
        <taxon>Pseudomonadati</taxon>
        <taxon>Pseudomonadota</taxon>
        <taxon>Alphaproteobacteria</taxon>
        <taxon>Caulobacterales</taxon>
        <taxon>Caulobacteraceae</taxon>
        <taxon>Brevundimonas</taxon>
    </lineage>
</organism>
<comment type="caution">
    <text evidence="2">The sequence shown here is derived from an EMBL/GenBank/DDBJ whole genome shotgun (WGS) entry which is preliminary data.</text>
</comment>
<dbReference type="Proteomes" id="UP001589906">
    <property type="component" value="Unassembled WGS sequence"/>
</dbReference>